<feature type="compositionally biased region" description="Gly residues" evidence="2">
    <location>
        <begin position="15"/>
        <end position="39"/>
    </location>
</feature>
<evidence type="ECO:0000259" key="3">
    <source>
        <dbReference type="PROSITE" id="PS50102"/>
    </source>
</evidence>
<organism evidence="5 6">
    <name type="scientific">Glycine soja</name>
    <name type="common">Wild soybean</name>
    <dbReference type="NCBI Taxonomy" id="3848"/>
    <lineage>
        <taxon>Eukaryota</taxon>
        <taxon>Viridiplantae</taxon>
        <taxon>Streptophyta</taxon>
        <taxon>Embryophyta</taxon>
        <taxon>Tracheophyta</taxon>
        <taxon>Spermatophyta</taxon>
        <taxon>Magnoliopsida</taxon>
        <taxon>eudicotyledons</taxon>
        <taxon>Gunneridae</taxon>
        <taxon>Pentapetalae</taxon>
        <taxon>rosids</taxon>
        <taxon>fabids</taxon>
        <taxon>Fabales</taxon>
        <taxon>Fabaceae</taxon>
        <taxon>Papilionoideae</taxon>
        <taxon>50 kb inversion clade</taxon>
        <taxon>NPAAA clade</taxon>
        <taxon>indigoferoid/millettioid clade</taxon>
        <taxon>Phaseoleae</taxon>
        <taxon>Glycine</taxon>
        <taxon>Glycine subgen. Soja</taxon>
    </lineage>
</organism>
<gene>
    <name evidence="5" type="ORF">D0Y65_004990</name>
</gene>
<evidence type="ECO:0000313" key="5">
    <source>
        <dbReference type="EMBL" id="RZC26611.1"/>
    </source>
</evidence>
<keyword evidence="6" id="KW-1185">Reference proteome</keyword>
<dbReference type="Gene3D" id="3.30.70.330">
    <property type="match status" value="1"/>
</dbReference>
<evidence type="ECO:0000256" key="1">
    <source>
        <dbReference type="PROSITE-ProRule" id="PRU00176"/>
    </source>
</evidence>
<proteinExistence type="predicted"/>
<feature type="compositionally biased region" description="Basic residues" evidence="2">
    <location>
        <begin position="153"/>
        <end position="163"/>
    </location>
</feature>
<dbReference type="FunFam" id="3.30.70.330:FF:001011">
    <property type="entry name" value="Serine/arginine-rich SC35-like splicing factor SCL30 isoform A"/>
    <property type="match status" value="1"/>
</dbReference>
<protein>
    <submittedName>
        <fullName evidence="4">Serine/arginine-rich SC35-like splicing factor SCL30 isoform D</fullName>
    </submittedName>
    <submittedName>
        <fullName evidence="5">Serine/arginine-rich SC35-like splicing factor SCL30 isoform E</fullName>
    </submittedName>
</protein>
<feature type="region of interest" description="Disordered" evidence="2">
    <location>
        <begin position="128"/>
        <end position="179"/>
    </location>
</feature>
<evidence type="ECO:0000313" key="6">
    <source>
        <dbReference type="Proteomes" id="UP000289340"/>
    </source>
</evidence>
<comment type="caution">
    <text evidence="5">The sequence shown here is derived from an EMBL/GenBank/DDBJ whole genome shotgun (WGS) entry which is preliminary data.</text>
</comment>
<name>A0A445LTS0_GLYSO</name>
<feature type="region of interest" description="Disordered" evidence="2">
    <location>
        <begin position="1"/>
        <end position="46"/>
    </location>
</feature>
<dbReference type="InterPro" id="IPR035979">
    <property type="entry name" value="RBD_domain_sf"/>
</dbReference>
<dbReference type="Pfam" id="PF00076">
    <property type="entry name" value="RRM_1"/>
    <property type="match status" value="1"/>
</dbReference>
<evidence type="ECO:0000256" key="2">
    <source>
        <dbReference type="SAM" id="MobiDB-lite"/>
    </source>
</evidence>
<sequence length="302" mass="33777">MRRNSPAYYSPPRRGYGGGGRGGGGGGGGGGSGRRGFGGGRRRDSNGSLLVRNIPLDCRPEELRVPFERFGPVRDVYIPKDYYSGEPRGFAFVQFVDPYDASEAQYHMNRQIFAGREISVVVAEETRKRPEEMRHRTSRLRGPAGYGGQRSSRYGRSRSRSVTRSRSPPYHSGSRNRYRSRHVSLKCPIRLLQDGKVITLFPLGGKLSTPDHQEVLPGRGMVNRSVGLILLLMAMVLNRIKAMDMLRNLCTSLMLIVVSGSRRDHHLDLDQDLLNCHQGVEDEVAGRWQCAVRLLYISCNLS</sequence>
<dbReference type="SMART" id="SM00360">
    <property type="entry name" value="RRM"/>
    <property type="match status" value="1"/>
</dbReference>
<evidence type="ECO:0000313" key="4">
    <source>
        <dbReference type="EMBL" id="RZC26610.1"/>
    </source>
</evidence>
<dbReference type="InterPro" id="IPR000504">
    <property type="entry name" value="RRM_dom"/>
</dbReference>
<dbReference type="PANTHER" id="PTHR48034">
    <property type="entry name" value="TRANSFORMER-2 SEX-DETERMINING PROTEIN-RELATED"/>
    <property type="match status" value="1"/>
</dbReference>
<dbReference type="AlphaFoldDB" id="A0A445LTS0"/>
<dbReference type="PROSITE" id="PS50102">
    <property type="entry name" value="RRM"/>
    <property type="match status" value="1"/>
</dbReference>
<accession>A0A445LTS0</accession>
<dbReference type="SUPFAM" id="SSF54928">
    <property type="entry name" value="RNA-binding domain, RBD"/>
    <property type="match status" value="1"/>
</dbReference>
<dbReference type="Proteomes" id="UP000289340">
    <property type="component" value="Chromosome 2"/>
</dbReference>
<dbReference type="InterPro" id="IPR050441">
    <property type="entry name" value="RBM"/>
</dbReference>
<dbReference type="InterPro" id="IPR012677">
    <property type="entry name" value="Nucleotide-bd_a/b_plait_sf"/>
</dbReference>
<feature type="domain" description="RRM" evidence="3">
    <location>
        <begin position="47"/>
        <end position="125"/>
    </location>
</feature>
<reference evidence="5 6" key="1">
    <citation type="submission" date="2018-09" db="EMBL/GenBank/DDBJ databases">
        <title>A high-quality reference genome of wild soybean provides a powerful tool to mine soybean genomes.</title>
        <authorList>
            <person name="Xie M."/>
            <person name="Chung C.Y.L."/>
            <person name="Li M.-W."/>
            <person name="Wong F.-L."/>
            <person name="Chan T.-F."/>
            <person name="Lam H.-M."/>
        </authorList>
    </citation>
    <scope>NUCLEOTIDE SEQUENCE [LARGE SCALE GENOMIC DNA]</scope>
    <source>
        <strain evidence="6">cv. W05</strain>
        <tissue evidence="5">Hypocotyl of etiolated seedlings</tissue>
    </source>
</reference>
<dbReference type="EMBL" id="QZWG01000002">
    <property type="protein sequence ID" value="RZC26611.1"/>
    <property type="molecule type" value="Genomic_DNA"/>
</dbReference>
<dbReference type="GO" id="GO:0003723">
    <property type="term" value="F:RNA binding"/>
    <property type="evidence" value="ECO:0007669"/>
    <property type="project" value="UniProtKB-UniRule"/>
</dbReference>
<keyword evidence="1" id="KW-0694">RNA-binding</keyword>
<dbReference type="EMBL" id="QZWG01000002">
    <property type="protein sequence ID" value="RZC26610.1"/>
    <property type="molecule type" value="Genomic_DNA"/>
</dbReference>